<protein>
    <recommendedName>
        <fullName evidence="3">SUKH-3 immunity protein</fullName>
    </recommendedName>
</protein>
<name>A0ABP7CCU7_9ACTN</name>
<keyword evidence="2" id="KW-1185">Reference proteome</keyword>
<dbReference type="EMBL" id="BAAAZP010000106">
    <property type="protein sequence ID" value="GAA3687612.1"/>
    <property type="molecule type" value="Genomic_DNA"/>
</dbReference>
<gene>
    <name evidence="1" type="ORF">GCM10022224_060970</name>
</gene>
<proteinExistence type="predicted"/>
<comment type="caution">
    <text evidence="1">The sequence shown here is derived from an EMBL/GenBank/DDBJ whole genome shotgun (WGS) entry which is preliminary data.</text>
</comment>
<sequence>MNTSQDLYDLLESHWPAIAHGLAAVWSEGLSVEEVARQLGADPAGATRVTLADLPVGFEGEDMPGDHDGILLIGEFGAWTLTLQIQWADTAEQWALESLSAGGGRAIGVSWHGGSGYRIFYAQDGEVAADSPMTMIPAVLSPFADGLPTEPDWDVPGAYGSPIAQMISTCLVVIGRVTGQEISRQWLEEQHTRYLIRRS</sequence>
<evidence type="ECO:0000313" key="1">
    <source>
        <dbReference type="EMBL" id="GAA3687612.1"/>
    </source>
</evidence>
<accession>A0ABP7CCU7</accession>
<organism evidence="1 2">
    <name type="scientific">Nonomuraea antimicrobica</name>
    <dbReference type="NCBI Taxonomy" id="561173"/>
    <lineage>
        <taxon>Bacteria</taxon>
        <taxon>Bacillati</taxon>
        <taxon>Actinomycetota</taxon>
        <taxon>Actinomycetes</taxon>
        <taxon>Streptosporangiales</taxon>
        <taxon>Streptosporangiaceae</taxon>
        <taxon>Nonomuraea</taxon>
    </lineage>
</organism>
<evidence type="ECO:0008006" key="3">
    <source>
        <dbReference type="Google" id="ProtNLM"/>
    </source>
</evidence>
<evidence type="ECO:0000313" key="2">
    <source>
        <dbReference type="Proteomes" id="UP001500902"/>
    </source>
</evidence>
<reference evidence="2" key="1">
    <citation type="journal article" date="2019" name="Int. J. Syst. Evol. Microbiol.">
        <title>The Global Catalogue of Microorganisms (GCM) 10K type strain sequencing project: providing services to taxonomists for standard genome sequencing and annotation.</title>
        <authorList>
            <consortium name="The Broad Institute Genomics Platform"/>
            <consortium name="The Broad Institute Genome Sequencing Center for Infectious Disease"/>
            <person name="Wu L."/>
            <person name="Ma J."/>
        </authorList>
    </citation>
    <scope>NUCLEOTIDE SEQUENCE [LARGE SCALE GENOMIC DNA]</scope>
    <source>
        <strain evidence="2">JCM 16904</strain>
    </source>
</reference>
<dbReference type="Proteomes" id="UP001500902">
    <property type="component" value="Unassembled WGS sequence"/>
</dbReference>